<dbReference type="RefSeq" id="WP_036349380.1">
    <property type="nucleotide sequence ID" value="NZ_JALN02000003.1"/>
</dbReference>
<dbReference type="STRING" id="1440774.Y900_030260"/>
<keyword evidence="2" id="KW-1185">Reference proteome</keyword>
<gene>
    <name evidence="1" type="ORF">Y900_030260</name>
</gene>
<dbReference type="Proteomes" id="UP000022835">
    <property type="component" value="Unassembled WGS sequence"/>
</dbReference>
<name>A0A064C8H2_9MYCO</name>
<comment type="caution">
    <text evidence="1">The sequence shown here is derived from an EMBL/GenBank/DDBJ whole genome shotgun (WGS) entry which is preliminary data.</text>
</comment>
<proteinExistence type="predicted"/>
<reference evidence="1" key="1">
    <citation type="submission" date="2014-05" db="EMBL/GenBank/DDBJ databases">
        <title>Genome sequence of Mycobacterium aromaticivorans strain JS19b1T (= DSM 45407T).</title>
        <authorList>
            <person name="Kwak Y."/>
            <person name="Park G.-S."/>
            <person name="Li Q.X."/>
            <person name="Lee S.-E."/>
            <person name="Shin J.-H."/>
        </authorList>
    </citation>
    <scope>NUCLEOTIDE SEQUENCE [LARGE SCALE GENOMIC DNA]</scope>
    <source>
        <strain evidence="1">JS19b1</strain>
    </source>
</reference>
<evidence type="ECO:0000313" key="2">
    <source>
        <dbReference type="Proteomes" id="UP000022835"/>
    </source>
</evidence>
<dbReference type="AlphaFoldDB" id="A0A064C8H2"/>
<evidence type="ECO:0000313" key="1">
    <source>
        <dbReference type="EMBL" id="KDE96919.1"/>
    </source>
</evidence>
<dbReference type="EMBL" id="JALN02000003">
    <property type="protein sequence ID" value="KDE96919.1"/>
    <property type="molecule type" value="Genomic_DNA"/>
</dbReference>
<protein>
    <submittedName>
        <fullName evidence="1">Uncharacterized protein</fullName>
    </submittedName>
</protein>
<sequence length="130" mass="13979">MHTLIIAMDSPEPPIVSDHVDRAAAAAALAIYVTAGDCDPIANQITTAHESYDLLCLAQQRVTATATIEPTHTTSHHPGRVLAAELDRLDAGAPVCLEVRPGTLGSQLCWREDHHRGDHQSQDGQTWSTP</sequence>
<accession>A0A064C8H2</accession>
<organism evidence="1 2">
    <name type="scientific">Mycolicibacterium aromaticivorans JS19b1 = JCM 16368</name>
    <dbReference type="NCBI Taxonomy" id="1440774"/>
    <lineage>
        <taxon>Bacteria</taxon>
        <taxon>Bacillati</taxon>
        <taxon>Actinomycetota</taxon>
        <taxon>Actinomycetes</taxon>
        <taxon>Mycobacteriales</taxon>
        <taxon>Mycobacteriaceae</taxon>
        <taxon>Mycolicibacterium</taxon>
    </lineage>
</organism>
<dbReference type="OrthoDB" id="4764857at2"/>